<proteinExistence type="predicted"/>
<feature type="region of interest" description="Disordered" evidence="1">
    <location>
        <begin position="1"/>
        <end position="38"/>
    </location>
</feature>
<dbReference type="AlphaFoldDB" id="A0ABD2N806"/>
<evidence type="ECO:0000313" key="2">
    <source>
        <dbReference type="EMBL" id="KAL3274862.1"/>
    </source>
</evidence>
<dbReference type="Proteomes" id="UP001516400">
    <property type="component" value="Unassembled WGS sequence"/>
</dbReference>
<reference evidence="2 3" key="1">
    <citation type="journal article" date="2021" name="BMC Biol.">
        <title>Horizontally acquired antibacterial genes associated with adaptive radiation of ladybird beetles.</title>
        <authorList>
            <person name="Li H.S."/>
            <person name="Tang X.F."/>
            <person name="Huang Y.H."/>
            <person name="Xu Z.Y."/>
            <person name="Chen M.L."/>
            <person name="Du X.Y."/>
            <person name="Qiu B.Y."/>
            <person name="Chen P.T."/>
            <person name="Zhang W."/>
            <person name="Slipinski A."/>
            <person name="Escalona H.E."/>
            <person name="Waterhouse R.M."/>
            <person name="Zwick A."/>
            <person name="Pang H."/>
        </authorList>
    </citation>
    <scope>NUCLEOTIDE SEQUENCE [LARGE SCALE GENOMIC DNA]</scope>
    <source>
        <strain evidence="2">SYSU2018</strain>
    </source>
</reference>
<name>A0ABD2N806_9CUCU</name>
<evidence type="ECO:0000256" key="1">
    <source>
        <dbReference type="SAM" id="MobiDB-lite"/>
    </source>
</evidence>
<organism evidence="2 3">
    <name type="scientific">Cryptolaemus montrouzieri</name>
    <dbReference type="NCBI Taxonomy" id="559131"/>
    <lineage>
        <taxon>Eukaryota</taxon>
        <taxon>Metazoa</taxon>
        <taxon>Ecdysozoa</taxon>
        <taxon>Arthropoda</taxon>
        <taxon>Hexapoda</taxon>
        <taxon>Insecta</taxon>
        <taxon>Pterygota</taxon>
        <taxon>Neoptera</taxon>
        <taxon>Endopterygota</taxon>
        <taxon>Coleoptera</taxon>
        <taxon>Polyphaga</taxon>
        <taxon>Cucujiformia</taxon>
        <taxon>Coccinelloidea</taxon>
        <taxon>Coccinellidae</taxon>
        <taxon>Scymninae</taxon>
        <taxon>Scymnini</taxon>
        <taxon>Cryptolaemus</taxon>
    </lineage>
</organism>
<gene>
    <name evidence="2" type="ORF">HHI36_019644</name>
</gene>
<dbReference type="EMBL" id="JABFTP020000083">
    <property type="protein sequence ID" value="KAL3274862.1"/>
    <property type="molecule type" value="Genomic_DNA"/>
</dbReference>
<accession>A0ABD2N806</accession>
<keyword evidence="3" id="KW-1185">Reference proteome</keyword>
<feature type="compositionally biased region" description="Polar residues" evidence="1">
    <location>
        <begin position="1"/>
        <end position="12"/>
    </location>
</feature>
<comment type="caution">
    <text evidence="2">The sequence shown here is derived from an EMBL/GenBank/DDBJ whole genome shotgun (WGS) entry which is preliminary data.</text>
</comment>
<evidence type="ECO:0000313" key="3">
    <source>
        <dbReference type="Proteomes" id="UP001516400"/>
    </source>
</evidence>
<protein>
    <submittedName>
        <fullName evidence="2">Uncharacterized protein</fullName>
    </submittedName>
</protein>
<sequence length="282" mass="31957">MSENPSTNTGNIQVEHGGSNKRKATKTPDAIQQDDTQGFKGFTWADINKQRDHRLVTDLPQEGEHTVPHSNRDNSTATINRTNYSTKFKVITKKEHVNLYYINVPNSINSRIQMAEIWESAKASNKDSILENKKGFILKSDTPKAVLESNLKTPVNNNKITNYTATSAYNENNNVMTLPSSGYFCVISILDQQISEHLKDSGMEFRFCKHIISKQTNAPTHFIRLITEKILAKGMYYKSRHYAVYTSGAPQPAPISCSKCLKYTHRTKDCDEEVKCHKSHNL</sequence>